<comment type="caution">
    <text evidence="1">The sequence shown here is derived from an EMBL/GenBank/DDBJ whole genome shotgun (WGS) entry which is preliminary data.</text>
</comment>
<dbReference type="OMA" id="WKKFLGQ"/>
<gene>
    <name evidence="1" type="ORF">CWE10_17355</name>
</gene>
<evidence type="ECO:0000313" key="2">
    <source>
        <dbReference type="Proteomes" id="UP000732377"/>
    </source>
</evidence>
<dbReference type="PIRSF" id="PIRSF004764">
    <property type="entry name" value="YmfJ"/>
    <property type="match status" value="1"/>
</dbReference>
<dbReference type="AlphaFoldDB" id="A0A953LK47"/>
<dbReference type="InterPro" id="IPR021637">
    <property type="entry name" value="DUF3243"/>
</dbReference>
<proteinExistence type="predicted"/>
<accession>A0A953LK47</accession>
<organism evidence="1 2">
    <name type="scientific">Symbiobacterium thermophilum</name>
    <dbReference type="NCBI Taxonomy" id="2734"/>
    <lineage>
        <taxon>Bacteria</taxon>
        <taxon>Bacillati</taxon>
        <taxon>Bacillota</taxon>
        <taxon>Clostridia</taxon>
        <taxon>Eubacteriales</taxon>
        <taxon>Symbiobacteriaceae</taxon>
        <taxon>Symbiobacterium</taxon>
    </lineage>
</organism>
<dbReference type="InterPro" id="IPR024702">
    <property type="entry name" value="Uncharacterised_YmfJ"/>
</dbReference>
<dbReference type="Proteomes" id="UP000732377">
    <property type="component" value="Unassembled WGS sequence"/>
</dbReference>
<dbReference type="Gene3D" id="1.10.760.20">
    <property type="entry name" value="Protein of unknown function DUF3243"/>
    <property type="match status" value="1"/>
</dbReference>
<evidence type="ECO:0000313" key="1">
    <source>
        <dbReference type="EMBL" id="MBY6277924.1"/>
    </source>
</evidence>
<reference evidence="1" key="1">
    <citation type="submission" date="2017-11" db="EMBL/GenBank/DDBJ databases">
        <title>Three new genomes from thermophilic consortium.</title>
        <authorList>
            <person name="Quaggio R."/>
            <person name="Amgarten D."/>
            <person name="Setubal J.C."/>
        </authorList>
    </citation>
    <scope>NUCLEOTIDE SEQUENCE</scope>
    <source>
        <strain evidence="1">ZCTH01-B2</strain>
    </source>
</reference>
<dbReference type="RefSeq" id="WP_011196692.1">
    <property type="nucleotide sequence ID" value="NZ_JACSIR010000030.1"/>
</dbReference>
<sequence>MENVSSDTPILESFEQWKQFLSDRVKEFKRTGASQQTITNMATSIGNFLAEKVDPRNREQRLLKELWDVGTEEERKALASMVTKMVSDGKVH</sequence>
<protein>
    <submittedName>
        <fullName evidence="1">DUF3243 domain-containing protein</fullName>
    </submittedName>
</protein>
<dbReference type="Pfam" id="PF11588">
    <property type="entry name" value="DUF3243"/>
    <property type="match status" value="1"/>
</dbReference>
<dbReference type="InterPro" id="IPR038292">
    <property type="entry name" value="YmfJ/YflH_sf"/>
</dbReference>
<dbReference type="EMBL" id="PIUK01000283">
    <property type="protein sequence ID" value="MBY6277924.1"/>
    <property type="molecule type" value="Genomic_DNA"/>
</dbReference>
<name>A0A953LK47_SYMTR</name>